<proteinExistence type="predicted"/>
<dbReference type="EMBL" id="OMOF01000063">
    <property type="protein sequence ID" value="SPF35758.1"/>
    <property type="molecule type" value="Genomic_DNA"/>
</dbReference>
<accession>A0A2U3K820</accession>
<evidence type="ECO:0000313" key="1">
    <source>
        <dbReference type="EMBL" id="SPF35758.1"/>
    </source>
</evidence>
<dbReference type="AlphaFoldDB" id="A0A2U3K820"/>
<evidence type="ECO:0008006" key="3">
    <source>
        <dbReference type="Google" id="ProtNLM"/>
    </source>
</evidence>
<organism evidence="1 2">
    <name type="scientific">Candidatus Desulfosporosinus infrequens</name>
    <dbReference type="NCBI Taxonomy" id="2043169"/>
    <lineage>
        <taxon>Bacteria</taxon>
        <taxon>Bacillati</taxon>
        <taxon>Bacillota</taxon>
        <taxon>Clostridia</taxon>
        <taxon>Eubacteriales</taxon>
        <taxon>Desulfitobacteriaceae</taxon>
        <taxon>Desulfosporosinus</taxon>
    </lineage>
</organism>
<protein>
    <recommendedName>
        <fullName evidence="3">Carboxypeptidase regulatory-like domain-containing protein</fullName>
    </recommendedName>
</protein>
<name>A0A2U3K820_9FIRM</name>
<evidence type="ECO:0000313" key="2">
    <source>
        <dbReference type="Proteomes" id="UP000238916"/>
    </source>
</evidence>
<reference evidence="2" key="1">
    <citation type="submission" date="2018-02" db="EMBL/GenBank/DDBJ databases">
        <authorList>
            <person name="Hausmann B."/>
        </authorList>
    </citation>
    <scope>NUCLEOTIDE SEQUENCE [LARGE SCALE GENOMIC DNA]</scope>
    <source>
        <strain evidence="2">Peat soil MAG SbF1</strain>
    </source>
</reference>
<sequence>MPNTTKPDTSSIANTTKPDTVTDNVVFSVSTPLPSGQPGETPGVPLPGVTILVIGEDGKVISKLITNDQGEVQKDITAPVDPKYPETSSYYTSMPRGTVTVIAFKDGYRPVVLYEVPVSKASAAQSFVMMPNVDGDRNEPDVQVGNNHHMEVLGLVDKYQAILDSGKFN</sequence>
<dbReference type="Proteomes" id="UP000238916">
    <property type="component" value="Unassembled WGS sequence"/>
</dbReference>
<dbReference type="OrthoDB" id="2086159at2"/>
<gene>
    <name evidence="1" type="ORF">SBF1_1550001</name>
</gene>